<accession>T2KMA6</accession>
<dbReference type="PANTHER" id="PTHR45947:SF3">
    <property type="entry name" value="SULFOQUINOVOSYL TRANSFERASE SQD2"/>
    <property type="match status" value="1"/>
</dbReference>
<keyword evidence="4" id="KW-1185">Reference proteome</keyword>
<dbReference type="HOGENOM" id="CLU_009583_2_3_10"/>
<dbReference type="SUPFAM" id="SSF53756">
    <property type="entry name" value="UDP-Glycosyltransferase/glycogen phosphorylase"/>
    <property type="match status" value="1"/>
</dbReference>
<dbReference type="Proteomes" id="UP000016160">
    <property type="component" value="Chromosome"/>
</dbReference>
<dbReference type="Pfam" id="PF13439">
    <property type="entry name" value="Glyco_transf_4"/>
    <property type="match status" value="1"/>
</dbReference>
<dbReference type="InterPro" id="IPR001296">
    <property type="entry name" value="Glyco_trans_1"/>
</dbReference>
<dbReference type="EMBL" id="HG315671">
    <property type="protein sequence ID" value="CDF80027.1"/>
    <property type="molecule type" value="Genomic_DNA"/>
</dbReference>
<evidence type="ECO:0000259" key="1">
    <source>
        <dbReference type="Pfam" id="PF00534"/>
    </source>
</evidence>
<dbReference type="STRING" id="1347342.BN863_23150"/>
<evidence type="ECO:0000313" key="3">
    <source>
        <dbReference type="EMBL" id="CDF80027.1"/>
    </source>
</evidence>
<dbReference type="PATRIC" id="fig|1347342.6.peg.2325"/>
<keyword evidence="3" id="KW-0808">Transferase</keyword>
<dbReference type="AlphaFoldDB" id="T2KMA6"/>
<reference evidence="3 4" key="1">
    <citation type="journal article" date="2013" name="Appl. Environ. Microbiol.">
        <title>The genome of the alga-associated marine flavobacterium Formosa agariphila KMM 3901T reveals a broad potential for degradation of algal polysaccharides.</title>
        <authorList>
            <person name="Mann A.J."/>
            <person name="Hahnke R.L."/>
            <person name="Huang S."/>
            <person name="Werner J."/>
            <person name="Xing P."/>
            <person name="Barbeyron T."/>
            <person name="Huettel B."/>
            <person name="Stueber K."/>
            <person name="Reinhardt R."/>
            <person name="Harder J."/>
            <person name="Gloeckner F.O."/>
            <person name="Amann R.I."/>
            <person name="Teeling H."/>
        </authorList>
    </citation>
    <scope>NUCLEOTIDE SEQUENCE [LARGE SCALE GENOMIC DNA]</scope>
    <source>
        <strain evidence="4">DSM 15362 / KCTC 12365 / LMG 23005 / KMM 3901</strain>
    </source>
</reference>
<evidence type="ECO:0000313" key="4">
    <source>
        <dbReference type="Proteomes" id="UP000016160"/>
    </source>
</evidence>
<organism evidence="3 4">
    <name type="scientific">Formosa agariphila (strain DSM 15362 / KCTC 12365 / LMG 23005 / KMM 3901 / M-2Alg 35-1)</name>
    <dbReference type="NCBI Taxonomy" id="1347342"/>
    <lineage>
        <taxon>Bacteria</taxon>
        <taxon>Pseudomonadati</taxon>
        <taxon>Bacteroidota</taxon>
        <taxon>Flavobacteriia</taxon>
        <taxon>Flavobacteriales</taxon>
        <taxon>Flavobacteriaceae</taxon>
        <taxon>Formosa</taxon>
    </lineage>
</organism>
<dbReference type="PANTHER" id="PTHR45947">
    <property type="entry name" value="SULFOQUINOVOSYL TRANSFERASE SQD2"/>
    <property type="match status" value="1"/>
</dbReference>
<dbReference type="GO" id="GO:0016757">
    <property type="term" value="F:glycosyltransferase activity"/>
    <property type="evidence" value="ECO:0007669"/>
    <property type="project" value="InterPro"/>
</dbReference>
<evidence type="ECO:0000259" key="2">
    <source>
        <dbReference type="Pfam" id="PF13439"/>
    </source>
</evidence>
<dbReference type="InterPro" id="IPR028098">
    <property type="entry name" value="Glyco_trans_4-like_N"/>
</dbReference>
<dbReference type="Pfam" id="PF00534">
    <property type="entry name" value="Glycos_transf_1"/>
    <property type="match status" value="1"/>
</dbReference>
<feature type="domain" description="Glycosyltransferase subfamily 4-like N-terminal" evidence="2">
    <location>
        <begin position="25"/>
        <end position="186"/>
    </location>
</feature>
<dbReference type="eggNOG" id="COG0438">
    <property type="taxonomic scope" value="Bacteria"/>
</dbReference>
<feature type="domain" description="Glycosyl transferase family 1" evidence="1">
    <location>
        <begin position="197"/>
        <end position="362"/>
    </location>
</feature>
<dbReference type="RefSeq" id="WP_038530721.1">
    <property type="nucleotide sequence ID" value="NZ_HG315671.1"/>
</dbReference>
<gene>
    <name evidence="3" type="ORF">BN863_23150</name>
</gene>
<dbReference type="InterPro" id="IPR050194">
    <property type="entry name" value="Glycosyltransferase_grp1"/>
</dbReference>
<dbReference type="Gene3D" id="3.40.50.2000">
    <property type="entry name" value="Glycogen Phosphorylase B"/>
    <property type="match status" value="2"/>
</dbReference>
<sequence>MHKVKLKIAFLTPEYPHPEVNHAAGLGTSIGNLTKALAEQGHSIYVFVYGQKQDLEFKEDGIHFYLIEDKSGFAKWFQYRKHIQRSIQNVIFKENIDVLEVPDWTGISALMKFSVPVIMRFHGSDRYFCYLENRKQKLKNKLFELLAVKAAVAYIAPTAFAGQLSKQLFKISDNKPIATIHYGLQLDNFENDKPKLFKSNTILYIGTIVRKKGVLELPGIFKRVKQEVPNAKLILIGSDAPDILTESPSTWELLKQDFQEEDLKDVQYLGKVPYTEVQTYIKNAHVCVFPTFAETLGMVTIEAMALQKPVVNSNIGWAQELMEDGKSGYLIHPTAHKDYADKIVLLLKDENLCLQIGKAAKQFVEERFDIKKQAYKNIEFYKTVLK</sequence>
<proteinExistence type="predicted"/>
<dbReference type="OrthoDB" id="502646at2"/>
<dbReference type="CDD" id="cd03801">
    <property type="entry name" value="GT4_PimA-like"/>
    <property type="match status" value="1"/>
</dbReference>
<protein>
    <submittedName>
        <fullName evidence="3">Glycosyltransferase (GT4)</fullName>
    </submittedName>
</protein>
<name>T2KMA6_FORAG</name>